<accession>A0A3D9UK13</accession>
<dbReference type="SUPFAM" id="SSF51004">
    <property type="entry name" value="C-terminal (heme d1) domain of cytochrome cd1-nitrite reductase"/>
    <property type="match status" value="1"/>
</dbReference>
<dbReference type="PANTHER" id="PTHR30344">
    <property type="entry name" value="6-PHOSPHOGLUCONOLACTONASE-RELATED"/>
    <property type="match status" value="1"/>
</dbReference>
<keyword evidence="3" id="KW-1185">Reference proteome</keyword>
<comment type="similarity">
    <text evidence="1">Belongs to the cycloisomerase 2 family.</text>
</comment>
<gene>
    <name evidence="2" type="ORF">DFJ65_0757</name>
</gene>
<evidence type="ECO:0000313" key="3">
    <source>
        <dbReference type="Proteomes" id="UP000256253"/>
    </source>
</evidence>
<reference evidence="2 3" key="1">
    <citation type="submission" date="2018-08" db="EMBL/GenBank/DDBJ databases">
        <title>Sequencing the genomes of 1000 actinobacteria strains.</title>
        <authorList>
            <person name="Klenk H.-P."/>
        </authorList>
    </citation>
    <scope>NUCLEOTIDE SEQUENCE [LARGE SCALE GENOMIC DNA]</scope>
    <source>
        <strain evidence="2 3">DSM 22967</strain>
    </source>
</reference>
<comment type="caution">
    <text evidence="2">The sequence shown here is derived from an EMBL/GenBank/DDBJ whole genome shotgun (WGS) entry which is preliminary data.</text>
</comment>
<sequence>MSDLAHDLVLIANAGDGTISTLRMERREEPRLEMIATSVAGQGCSTFAIDAERDLVFAAYKGEPAGIVTLKLDRTTGELHPVSRRDVDASMTYLALDASRSFLLGASYGGGFGEVWPVGNEGDLGEATAHVEFANLHCVVPDRGHAYFVSLGDDLIAQYDLGEDGTLTPIDPATIAQPDGSGPRHLIIHDENAYLITEFSGEVIRHDVGADGSLAPAESVSIVDPSAGLKHSRFGADPTQEGLVWGADVHRAGRWVIGSERSASTLATVALDAAGHLGEVADFAPTETRPRGFAVTDDGQFVIAVGEKSTDAALSRVEDDGRLTVLARVGIGRGANWVRIIAGH</sequence>
<dbReference type="AlphaFoldDB" id="A0A3D9UK13"/>
<proteinExistence type="inferred from homology"/>
<dbReference type="InterPro" id="IPR011048">
    <property type="entry name" value="Haem_d1_sf"/>
</dbReference>
<dbReference type="OrthoDB" id="3725564at2"/>
<dbReference type="InterPro" id="IPR015943">
    <property type="entry name" value="WD40/YVTN_repeat-like_dom_sf"/>
</dbReference>
<dbReference type="EMBL" id="QTUA01000001">
    <property type="protein sequence ID" value="REF29788.1"/>
    <property type="molecule type" value="Genomic_DNA"/>
</dbReference>
<dbReference type="Pfam" id="PF10282">
    <property type="entry name" value="Lactonase"/>
    <property type="match status" value="1"/>
</dbReference>
<dbReference type="Proteomes" id="UP000256253">
    <property type="component" value="Unassembled WGS sequence"/>
</dbReference>
<dbReference type="PANTHER" id="PTHR30344:SF1">
    <property type="entry name" value="6-PHOSPHOGLUCONOLACTONASE"/>
    <property type="match status" value="1"/>
</dbReference>
<organism evidence="2 3">
    <name type="scientific">Calidifontibacter indicus</name>
    <dbReference type="NCBI Taxonomy" id="419650"/>
    <lineage>
        <taxon>Bacteria</taxon>
        <taxon>Bacillati</taxon>
        <taxon>Actinomycetota</taxon>
        <taxon>Actinomycetes</taxon>
        <taxon>Micrococcales</taxon>
        <taxon>Dermacoccaceae</taxon>
        <taxon>Calidifontibacter</taxon>
    </lineage>
</organism>
<dbReference type="InterPro" id="IPR050282">
    <property type="entry name" value="Cycloisomerase_2"/>
</dbReference>
<dbReference type="InterPro" id="IPR019405">
    <property type="entry name" value="Lactonase_7-beta_prop"/>
</dbReference>
<protein>
    <submittedName>
        <fullName evidence="2">6-phosphogluconolactonase</fullName>
    </submittedName>
</protein>
<dbReference type="RefSeq" id="WP_115921873.1">
    <property type="nucleotide sequence ID" value="NZ_QTUA01000001.1"/>
</dbReference>
<dbReference type="Gene3D" id="2.130.10.10">
    <property type="entry name" value="YVTN repeat-like/Quinoprotein amine dehydrogenase"/>
    <property type="match status" value="1"/>
</dbReference>
<evidence type="ECO:0000313" key="2">
    <source>
        <dbReference type="EMBL" id="REF29788.1"/>
    </source>
</evidence>
<dbReference type="GO" id="GO:0017057">
    <property type="term" value="F:6-phosphogluconolactonase activity"/>
    <property type="evidence" value="ECO:0007669"/>
    <property type="project" value="TreeGrafter"/>
</dbReference>
<name>A0A3D9UK13_9MICO</name>
<evidence type="ECO:0000256" key="1">
    <source>
        <dbReference type="ARBA" id="ARBA00005564"/>
    </source>
</evidence>